<dbReference type="SMART" id="SM01040">
    <property type="entry name" value="Bro-N"/>
    <property type="match status" value="1"/>
</dbReference>
<evidence type="ECO:0000313" key="3">
    <source>
        <dbReference type="EMBL" id="QHT91772.1"/>
    </source>
</evidence>
<dbReference type="Pfam" id="PF07453">
    <property type="entry name" value="NUMOD1"/>
    <property type="match status" value="1"/>
</dbReference>
<dbReference type="PANTHER" id="PTHR36180:SF2">
    <property type="entry name" value="BRO FAMILY PROTEIN"/>
    <property type="match status" value="1"/>
</dbReference>
<feature type="coiled-coil region" evidence="1">
    <location>
        <begin position="260"/>
        <end position="318"/>
    </location>
</feature>
<proteinExistence type="predicted"/>
<evidence type="ECO:0000259" key="2">
    <source>
        <dbReference type="PROSITE" id="PS51750"/>
    </source>
</evidence>
<evidence type="ECO:0000256" key="1">
    <source>
        <dbReference type="SAM" id="Coils"/>
    </source>
</evidence>
<dbReference type="SMART" id="SM00497">
    <property type="entry name" value="IENR1"/>
    <property type="match status" value="2"/>
</dbReference>
<dbReference type="PANTHER" id="PTHR36180">
    <property type="entry name" value="DNA-BINDING PROTEIN-RELATED-RELATED"/>
    <property type="match status" value="1"/>
</dbReference>
<dbReference type="EMBL" id="MN740169">
    <property type="protein sequence ID" value="QHT91772.1"/>
    <property type="molecule type" value="Genomic_DNA"/>
</dbReference>
<dbReference type="InterPro" id="IPR010896">
    <property type="entry name" value="NUMOD1"/>
</dbReference>
<dbReference type="Pfam" id="PF02498">
    <property type="entry name" value="Bro-N"/>
    <property type="match status" value="1"/>
</dbReference>
<dbReference type="InterPro" id="IPR003497">
    <property type="entry name" value="BRO_N_domain"/>
</dbReference>
<dbReference type="InterPro" id="IPR003647">
    <property type="entry name" value="Intron_nuc_1_rpt"/>
</dbReference>
<organism evidence="3">
    <name type="scientific">viral metagenome</name>
    <dbReference type="NCBI Taxonomy" id="1070528"/>
    <lineage>
        <taxon>unclassified sequences</taxon>
        <taxon>metagenomes</taxon>
        <taxon>organismal metagenomes</taxon>
    </lineage>
</organism>
<dbReference type="AlphaFoldDB" id="A0A6C0IFR8"/>
<accession>A0A6C0IFR8</accession>
<dbReference type="PROSITE" id="PS51750">
    <property type="entry name" value="BRO_N"/>
    <property type="match status" value="1"/>
</dbReference>
<feature type="domain" description="Bro-N" evidence="2">
    <location>
        <begin position="1"/>
        <end position="105"/>
    </location>
</feature>
<sequence>MEIIKAFNSNNLHTEIVIKGTISEPLFRASDIGEILEMGNIRTSIQQFDETERHVHTMDTSTGPKQVTFLTEKGLYKVLFKSRKPIAEKFQNWVCEVVKEIRLNGVYDLQKQLLQVEHQKEKEYEVKLEKQKVLEREKVILKEYATIGSIIYIIKVKTFENGQYIIKIGESRRGIKDRYNEHKSKYEECLLLDCFAVNKSKDFESFLHNNEIIKCDRVKDLKGHETELELFLIGKNLTYKRLIDIINNNIKYFNNNDTNKIELENEQLKLMLEMKNTNNDNLLIQELIQTVKQMSGKIDDLEKSNKELLQKFNSTQSKIVTGFNEPLVTLGPRLQKINPETLELIKVYETVSEAMKEDSNIKRPSINKAIVENTVYNGYRWLFVVRELDANIIHNILPTRQSRQQNIGYIAQINKEKTEIINVYLDRKTASHFNGYESSAALDNHVKNNSLTKGYYYKLYNDCDEILKDNFVEKNKGDPLLYKNGVGQYDSSNNLIKEFECKYECIKQLKISDKTLVKALDKSIMYQNCYYKNIGSKLKCF</sequence>
<keyword evidence="1" id="KW-0175">Coiled coil</keyword>
<reference evidence="3" key="1">
    <citation type="journal article" date="2020" name="Nature">
        <title>Giant virus diversity and host interactions through global metagenomics.</title>
        <authorList>
            <person name="Schulz F."/>
            <person name="Roux S."/>
            <person name="Paez-Espino D."/>
            <person name="Jungbluth S."/>
            <person name="Walsh D.A."/>
            <person name="Denef V.J."/>
            <person name="McMahon K.D."/>
            <person name="Konstantinidis K.T."/>
            <person name="Eloe-Fadrosh E.A."/>
            <person name="Kyrpides N.C."/>
            <person name="Woyke T."/>
        </authorList>
    </citation>
    <scope>NUCLEOTIDE SEQUENCE</scope>
    <source>
        <strain evidence="3">GVMAG-M-3300023184-86</strain>
    </source>
</reference>
<protein>
    <recommendedName>
        <fullName evidence="2">Bro-N domain-containing protein</fullName>
    </recommendedName>
</protein>
<name>A0A6C0IFR8_9ZZZZ</name>